<evidence type="ECO:0000313" key="12">
    <source>
        <dbReference type="EnsemblProtists" id="EKX38178"/>
    </source>
</evidence>
<dbReference type="PANTHER" id="PTHR24351">
    <property type="entry name" value="RIBOSOMAL PROTEIN S6 KINASE"/>
    <property type="match status" value="1"/>
</dbReference>
<dbReference type="PROSITE" id="PS00107">
    <property type="entry name" value="PROTEIN_KINASE_ATP"/>
    <property type="match status" value="1"/>
</dbReference>
<dbReference type="Proteomes" id="UP000011087">
    <property type="component" value="Unassembled WGS sequence"/>
</dbReference>
<dbReference type="Gene3D" id="1.10.510.10">
    <property type="entry name" value="Transferase(Phosphotransferase) domain 1"/>
    <property type="match status" value="1"/>
</dbReference>
<dbReference type="Gene3D" id="3.30.200.20">
    <property type="entry name" value="Phosphorylase Kinase, domain 1"/>
    <property type="match status" value="1"/>
</dbReference>
<feature type="domain" description="Protein kinase" evidence="9">
    <location>
        <begin position="1"/>
        <end position="250"/>
    </location>
</feature>
<gene>
    <name evidence="11" type="ORF">GUITHDRAFT_158530</name>
</gene>
<dbReference type="KEGG" id="gtt:GUITHDRAFT_158530"/>
<proteinExistence type="inferred from homology"/>
<comment type="similarity">
    <text evidence="8">Belongs to the protein kinase superfamily.</text>
</comment>
<dbReference type="InterPro" id="IPR000719">
    <property type="entry name" value="Prot_kinase_dom"/>
</dbReference>
<keyword evidence="5" id="KW-0418">Kinase</keyword>
<dbReference type="PROSITE" id="PS50011">
    <property type="entry name" value="PROTEIN_KINASE_DOM"/>
    <property type="match status" value="1"/>
</dbReference>
<dbReference type="InterPro" id="IPR008271">
    <property type="entry name" value="Ser/Thr_kinase_AS"/>
</dbReference>
<dbReference type="EnsemblProtists" id="EKX38178">
    <property type="protein sequence ID" value="EKX38178"/>
    <property type="gene ID" value="GUITHDRAFT_158530"/>
</dbReference>
<evidence type="ECO:0000313" key="13">
    <source>
        <dbReference type="Proteomes" id="UP000011087"/>
    </source>
</evidence>
<dbReference type="InterPro" id="IPR011009">
    <property type="entry name" value="Kinase-like_dom_sf"/>
</dbReference>
<keyword evidence="13" id="KW-1185">Reference proteome</keyword>
<feature type="binding site" evidence="7">
    <location>
        <position position="34"/>
    </location>
    <ligand>
        <name>ATP</name>
        <dbReference type="ChEBI" id="CHEBI:30616"/>
    </ligand>
</feature>
<dbReference type="OrthoDB" id="63267at2759"/>
<feature type="domain" description="AGC-kinase C-terminal" evidence="10">
    <location>
        <begin position="251"/>
        <end position="293"/>
    </location>
</feature>
<reference evidence="13" key="2">
    <citation type="submission" date="2012-11" db="EMBL/GenBank/DDBJ databases">
        <authorList>
            <person name="Kuo A."/>
            <person name="Curtis B.A."/>
            <person name="Tanifuji G."/>
            <person name="Burki F."/>
            <person name="Gruber A."/>
            <person name="Irimia M."/>
            <person name="Maruyama S."/>
            <person name="Arias M.C."/>
            <person name="Ball S.G."/>
            <person name="Gile G.H."/>
            <person name="Hirakawa Y."/>
            <person name="Hopkins J.F."/>
            <person name="Rensing S.A."/>
            <person name="Schmutz J."/>
            <person name="Symeonidi A."/>
            <person name="Elias M."/>
            <person name="Eveleigh R.J."/>
            <person name="Herman E.K."/>
            <person name="Klute M.J."/>
            <person name="Nakayama T."/>
            <person name="Obornik M."/>
            <person name="Reyes-Prieto A."/>
            <person name="Armbrust E.V."/>
            <person name="Aves S.J."/>
            <person name="Beiko R.G."/>
            <person name="Coutinho P."/>
            <person name="Dacks J.B."/>
            <person name="Durnford D.G."/>
            <person name="Fast N.M."/>
            <person name="Green B.R."/>
            <person name="Grisdale C."/>
            <person name="Hempe F."/>
            <person name="Henrissat B."/>
            <person name="Hoppner M.P."/>
            <person name="Ishida K.-I."/>
            <person name="Kim E."/>
            <person name="Koreny L."/>
            <person name="Kroth P.G."/>
            <person name="Liu Y."/>
            <person name="Malik S.-B."/>
            <person name="Maier U.G."/>
            <person name="McRose D."/>
            <person name="Mock T."/>
            <person name="Neilson J.A."/>
            <person name="Onodera N.T."/>
            <person name="Poole A.M."/>
            <person name="Pritham E.J."/>
            <person name="Richards T.A."/>
            <person name="Rocap G."/>
            <person name="Roy S.W."/>
            <person name="Sarai C."/>
            <person name="Schaack S."/>
            <person name="Shirato S."/>
            <person name="Slamovits C.H."/>
            <person name="Spencer D.F."/>
            <person name="Suzuki S."/>
            <person name="Worden A.Z."/>
            <person name="Zauner S."/>
            <person name="Barry K."/>
            <person name="Bell C."/>
            <person name="Bharti A.K."/>
            <person name="Crow J.A."/>
            <person name="Grimwood J."/>
            <person name="Kramer R."/>
            <person name="Lindquist E."/>
            <person name="Lucas S."/>
            <person name="Salamov A."/>
            <person name="McFadden G.I."/>
            <person name="Lane C.E."/>
            <person name="Keeling P.J."/>
            <person name="Gray M.W."/>
            <person name="Grigoriev I.V."/>
            <person name="Archibald J.M."/>
        </authorList>
    </citation>
    <scope>NUCLEOTIDE SEQUENCE</scope>
    <source>
        <strain evidence="13">CCMP2712</strain>
    </source>
</reference>
<evidence type="ECO:0000256" key="1">
    <source>
        <dbReference type="ARBA" id="ARBA00022527"/>
    </source>
</evidence>
<evidence type="ECO:0000256" key="7">
    <source>
        <dbReference type="PROSITE-ProRule" id="PRU10141"/>
    </source>
</evidence>
<dbReference type="PaxDb" id="55529-EKX38178"/>
<evidence type="ECO:0000256" key="5">
    <source>
        <dbReference type="ARBA" id="ARBA00022777"/>
    </source>
</evidence>
<protein>
    <recommendedName>
        <fullName evidence="14">Protein kinase domain-containing protein</fullName>
    </recommendedName>
</protein>
<evidence type="ECO:0008006" key="14">
    <source>
        <dbReference type="Google" id="ProtNLM"/>
    </source>
</evidence>
<accession>L1IPI4</accession>
<name>L1IPI4_GUITC</name>
<dbReference type="OMA" id="RTMMFRN"/>
<dbReference type="InterPro" id="IPR017441">
    <property type="entry name" value="Protein_kinase_ATP_BS"/>
</dbReference>
<evidence type="ECO:0000256" key="6">
    <source>
        <dbReference type="ARBA" id="ARBA00022840"/>
    </source>
</evidence>
<evidence type="ECO:0000259" key="9">
    <source>
        <dbReference type="PROSITE" id="PS50011"/>
    </source>
</evidence>
<keyword evidence="1 8" id="KW-0723">Serine/threonine-protein kinase</keyword>
<sequence>MVGRGSFGQVFQVRKKDTSAIYALKVLEKSFVRKRDQVQNTKAERKVLEIVNHPFIVTLYYAFQTGSSLCLVMDFINGGELFIHLKKQKFFSERDARIWAAEILLALEYLHSMGIIYRDIKPENVLLDRGGHIKLTDFGLARDVTDAATAKTVAGSPYYMAPEVLLMQGHDVQADWWSLGILIYEMLVGLPPFYSSNAKAAYQRLLTEPIPFPDHVSESARILIRGLLKTNPAHRLGAGDAMPIKTQAWFQGIRWEHVLMRQLRPSIVPELKDDLDISNFDQTFTSDLSWKVI</sequence>
<keyword evidence="4 7" id="KW-0547">Nucleotide-binding</keyword>
<organism evidence="11">
    <name type="scientific">Guillardia theta (strain CCMP2712)</name>
    <name type="common">Cryptophyte</name>
    <dbReference type="NCBI Taxonomy" id="905079"/>
    <lineage>
        <taxon>Eukaryota</taxon>
        <taxon>Cryptophyceae</taxon>
        <taxon>Pyrenomonadales</taxon>
        <taxon>Geminigeraceae</taxon>
        <taxon>Guillardia</taxon>
    </lineage>
</organism>
<evidence type="ECO:0000313" key="11">
    <source>
        <dbReference type="EMBL" id="EKX38178.1"/>
    </source>
</evidence>
<dbReference type="GO" id="GO:0004674">
    <property type="term" value="F:protein serine/threonine kinase activity"/>
    <property type="evidence" value="ECO:0007669"/>
    <property type="project" value="UniProtKB-KW"/>
</dbReference>
<evidence type="ECO:0000256" key="8">
    <source>
        <dbReference type="RuleBase" id="RU000304"/>
    </source>
</evidence>
<dbReference type="SMART" id="SM00220">
    <property type="entry name" value="S_TKc"/>
    <property type="match status" value="1"/>
</dbReference>
<dbReference type="GO" id="GO:0005524">
    <property type="term" value="F:ATP binding"/>
    <property type="evidence" value="ECO:0007669"/>
    <property type="project" value="UniProtKB-UniRule"/>
</dbReference>
<reference evidence="11 13" key="1">
    <citation type="journal article" date="2012" name="Nature">
        <title>Algal genomes reveal evolutionary mosaicism and the fate of nucleomorphs.</title>
        <authorList>
            <consortium name="DOE Joint Genome Institute"/>
            <person name="Curtis B.A."/>
            <person name="Tanifuji G."/>
            <person name="Burki F."/>
            <person name="Gruber A."/>
            <person name="Irimia M."/>
            <person name="Maruyama S."/>
            <person name="Arias M.C."/>
            <person name="Ball S.G."/>
            <person name="Gile G.H."/>
            <person name="Hirakawa Y."/>
            <person name="Hopkins J.F."/>
            <person name="Kuo A."/>
            <person name="Rensing S.A."/>
            <person name="Schmutz J."/>
            <person name="Symeonidi A."/>
            <person name="Elias M."/>
            <person name="Eveleigh R.J."/>
            <person name="Herman E.K."/>
            <person name="Klute M.J."/>
            <person name="Nakayama T."/>
            <person name="Obornik M."/>
            <person name="Reyes-Prieto A."/>
            <person name="Armbrust E.V."/>
            <person name="Aves S.J."/>
            <person name="Beiko R.G."/>
            <person name="Coutinho P."/>
            <person name="Dacks J.B."/>
            <person name="Durnford D.G."/>
            <person name="Fast N.M."/>
            <person name="Green B.R."/>
            <person name="Grisdale C.J."/>
            <person name="Hempel F."/>
            <person name="Henrissat B."/>
            <person name="Hoppner M.P."/>
            <person name="Ishida K."/>
            <person name="Kim E."/>
            <person name="Koreny L."/>
            <person name="Kroth P.G."/>
            <person name="Liu Y."/>
            <person name="Malik S.B."/>
            <person name="Maier U.G."/>
            <person name="McRose D."/>
            <person name="Mock T."/>
            <person name="Neilson J.A."/>
            <person name="Onodera N.T."/>
            <person name="Poole A.M."/>
            <person name="Pritham E.J."/>
            <person name="Richards T.A."/>
            <person name="Rocap G."/>
            <person name="Roy S.W."/>
            <person name="Sarai C."/>
            <person name="Schaack S."/>
            <person name="Shirato S."/>
            <person name="Slamovits C.H."/>
            <person name="Spencer D.F."/>
            <person name="Suzuki S."/>
            <person name="Worden A.Z."/>
            <person name="Zauner S."/>
            <person name="Barry K."/>
            <person name="Bell C."/>
            <person name="Bharti A.K."/>
            <person name="Crow J.A."/>
            <person name="Grimwood J."/>
            <person name="Kramer R."/>
            <person name="Lindquist E."/>
            <person name="Lucas S."/>
            <person name="Salamov A."/>
            <person name="McFadden G.I."/>
            <person name="Lane C.E."/>
            <person name="Keeling P.J."/>
            <person name="Gray M.W."/>
            <person name="Grigoriev I.V."/>
            <person name="Archibald J.M."/>
        </authorList>
    </citation>
    <scope>NUCLEOTIDE SEQUENCE</scope>
    <source>
        <strain evidence="11 13">CCMP2712</strain>
    </source>
</reference>
<evidence type="ECO:0000259" key="10">
    <source>
        <dbReference type="PROSITE" id="PS51285"/>
    </source>
</evidence>
<evidence type="ECO:0000256" key="3">
    <source>
        <dbReference type="ARBA" id="ARBA00022679"/>
    </source>
</evidence>
<dbReference type="eggNOG" id="KOG0598">
    <property type="taxonomic scope" value="Eukaryota"/>
</dbReference>
<dbReference type="STRING" id="905079.L1IPI4"/>
<evidence type="ECO:0000256" key="4">
    <source>
        <dbReference type="ARBA" id="ARBA00022741"/>
    </source>
</evidence>
<dbReference type="InterPro" id="IPR045270">
    <property type="entry name" value="STKc_AGC"/>
</dbReference>
<dbReference type="CDD" id="cd05123">
    <property type="entry name" value="STKc_AGC"/>
    <property type="match status" value="1"/>
</dbReference>
<dbReference type="EMBL" id="JH993051">
    <property type="protein sequence ID" value="EKX38178.1"/>
    <property type="molecule type" value="Genomic_DNA"/>
</dbReference>
<dbReference type="FunFam" id="1.10.510.10:FF:000008">
    <property type="entry name" value="Non-specific serine/threonine protein kinase"/>
    <property type="match status" value="1"/>
</dbReference>
<keyword evidence="3" id="KW-0808">Transferase</keyword>
<dbReference type="SUPFAM" id="SSF56112">
    <property type="entry name" value="Protein kinase-like (PK-like)"/>
    <property type="match status" value="1"/>
</dbReference>
<evidence type="ECO:0000256" key="2">
    <source>
        <dbReference type="ARBA" id="ARBA00022553"/>
    </source>
</evidence>
<dbReference type="GeneID" id="17294901"/>
<keyword evidence="6 7" id="KW-0067">ATP-binding</keyword>
<dbReference type="Pfam" id="PF00069">
    <property type="entry name" value="Pkinase"/>
    <property type="match status" value="1"/>
</dbReference>
<dbReference type="PROSITE" id="PS00108">
    <property type="entry name" value="PROTEIN_KINASE_ST"/>
    <property type="match status" value="1"/>
</dbReference>
<dbReference type="HOGENOM" id="CLU_000288_63_5_1"/>
<dbReference type="AlphaFoldDB" id="L1IPI4"/>
<reference evidence="12" key="3">
    <citation type="submission" date="2015-06" db="UniProtKB">
        <authorList>
            <consortium name="EnsemblProtists"/>
        </authorList>
    </citation>
    <scope>IDENTIFICATION</scope>
</reference>
<dbReference type="InterPro" id="IPR000961">
    <property type="entry name" value="AGC-kinase_C"/>
</dbReference>
<dbReference type="RefSeq" id="XP_005825158.1">
    <property type="nucleotide sequence ID" value="XM_005825101.1"/>
</dbReference>
<dbReference type="PROSITE" id="PS51285">
    <property type="entry name" value="AGC_KINASE_CTER"/>
    <property type="match status" value="1"/>
</dbReference>
<dbReference type="FunFam" id="3.30.200.20:FF:000042">
    <property type="entry name" value="Aurora kinase A"/>
    <property type="match status" value="1"/>
</dbReference>
<keyword evidence="2" id="KW-0597">Phosphoprotein</keyword>